<dbReference type="GO" id="GO:0016765">
    <property type="term" value="F:transferase activity, transferring alkyl or aryl (other than methyl) groups"/>
    <property type="evidence" value="ECO:0007669"/>
    <property type="project" value="UniProtKB-ARBA"/>
</dbReference>
<keyword evidence="6" id="KW-0620">Polyamine biosynthesis</keyword>
<dbReference type="Gene3D" id="2.30.140.10">
    <property type="entry name" value="Spermidine synthase, tetramerisation domain"/>
    <property type="match status" value="1"/>
</dbReference>
<evidence type="ECO:0000256" key="3">
    <source>
        <dbReference type="ARBA" id="ARBA00022857"/>
    </source>
</evidence>
<dbReference type="PANTHER" id="PTHR11133">
    <property type="entry name" value="SACCHAROPINE DEHYDROGENASE"/>
    <property type="match status" value="1"/>
</dbReference>
<protein>
    <submittedName>
        <fullName evidence="9">Saccharopine dehydrogenase</fullName>
    </submittedName>
</protein>
<evidence type="ECO:0000256" key="6">
    <source>
        <dbReference type="PROSITE-ProRule" id="PRU00354"/>
    </source>
</evidence>
<dbReference type="AlphaFoldDB" id="A0A0F7SZ29"/>
<dbReference type="FunFam" id="2.30.140.10:FF:000001">
    <property type="entry name" value="SPE3p Spermidine synthase"/>
    <property type="match status" value="1"/>
</dbReference>
<name>A0A0F7SZ29_PHARH</name>
<evidence type="ECO:0000256" key="2">
    <source>
        <dbReference type="ARBA" id="ARBA00022679"/>
    </source>
</evidence>
<dbReference type="HAMAP" id="MF_00198">
    <property type="entry name" value="Spermidine_synth"/>
    <property type="match status" value="1"/>
</dbReference>
<dbReference type="Pfam" id="PF17284">
    <property type="entry name" value="Spermine_synt_N"/>
    <property type="match status" value="1"/>
</dbReference>
<dbReference type="InterPro" id="IPR032095">
    <property type="entry name" value="Sacchrp_dh-like_C"/>
</dbReference>
<evidence type="ECO:0000256" key="1">
    <source>
        <dbReference type="ARBA" id="ARBA00007867"/>
    </source>
</evidence>
<dbReference type="Gene3D" id="3.40.50.150">
    <property type="entry name" value="Vaccinia Virus protein VP39"/>
    <property type="match status" value="1"/>
</dbReference>
<dbReference type="Gene3D" id="3.30.360.10">
    <property type="entry name" value="Dihydrodipicolinate Reductase, domain 2"/>
    <property type="match status" value="1"/>
</dbReference>
<evidence type="ECO:0000256" key="4">
    <source>
        <dbReference type="ARBA" id="ARBA00023002"/>
    </source>
</evidence>
<dbReference type="Gene3D" id="1.10.1870.10">
    <property type="entry name" value="Domain 3, Saccharopine reductase"/>
    <property type="match status" value="1"/>
</dbReference>
<evidence type="ECO:0000259" key="8">
    <source>
        <dbReference type="PROSITE" id="PS51006"/>
    </source>
</evidence>
<dbReference type="NCBIfam" id="NF002010">
    <property type="entry name" value="PRK00811.1"/>
    <property type="match status" value="1"/>
</dbReference>
<sequence length="758" mass="82070">MSKLSHPSIKDGWFREISSQWPGQAMTLQVKQILHTEKSLFQDVLVFESETYGNVLVLDGVIQATERDEFSYQEMISHIPLASHPNPKNVLVVGGGDGGVVREVLKHSSVESVVLVDIDEAVPRVSKKYLPGMADILSDPKVTVLIADGFKYLPTVENTFDVIITDSSDPVGPAASLFEAPYFTLMKKALKEGGSLSTQGECLWLHLPLIKDLRTMTKNLFPVAEYAFTTIPTYPSGQIGFVVCSLAADRKVSEPLREVPNCKYYNNSVHRSAFVLPEFGRAMVEDGKDLLTGTFGGVNTARLNEAAKAGQSGKKVLLLGSGFVAGPAAEYITRQGNELTIACRTLATAEDLASSLPGATPVSVDVSNSAELDVLMESHDLVVSLIPYTYHADVIEAAIRTKTHVVTTSYVSPAMKALDQKVKDAGITVLNEIGLDPGIDHLYAVKTINEVHQAGGKIKEFLSYCGGLPAPECSNNPLGYKFSWSSRGVLLALRNSAKYHKGGKTVEVNGKELMGEAQPYYITPAFAFVAYPNRDSTPFLEFYGIPEADTCIRGTLRYQGFPEVIAALVEMGFLNDEPNATVEKGAEAKTWVQVMSAAIGAEEATEQAIVAKLQTLKAFQPASLGSLLISKLRKLGLFSDKKVTPRGNLLDTLCATLEEECQYGEGERDLVMLQHKFVIEKKDGTIETMTSTLEAYGKPDGPSAMALTVGVPCGIAVQLVLDGTITRTGVIAPYDEELCVPLRAALEKEGITMIEEVL</sequence>
<feature type="active site" description="Proton acceptor" evidence="6">
    <location>
        <position position="166"/>
    </location>
</feature>
<keyword evidence="2 6" id="KW-0808">Transferase</keyword>
<dbReference type="SUPFAM" id="SSF55347">
    <property type="entry name" value="Glyceraldehyde-3-phosphate dehydrogenase-like, C-terminal domain"/>
    <property type="match status" value="1"/>
</dbReference>
<keyword evidence="5" id="KW-0028">Amino-acid biosynthesis</keyword>
<dbReference type="Pfam" id="PF03435">
    <property type="entry name" value="Sacchrp_dh_NADP"/>
    <property type="match status" value="1"/>
</dbReference>
<accession>A0A0F7SZ29</accession>
<evidence type="ECO:0000256" key="5">
    <source>
        <dbReference type="ARBA" id="ARBA00023154"/>
    </source>
</evidence>
<dbReference type="CDD" id="cd02440">
    <property type="entry name" value="AdoMet_MTases"/>
    <property type="match status" value="1"/>
</dbReference>
<feature type="domain" description="PABS" evidence="8">
    <location>
        <begin position="11"/>
        <end position="246"/>
    </location>
</feature>
<dbReference type="FunFam" id="3.40.50.720:FF:000072">
    <property type="entry name" value="Saccharopine dehydrogenase [NADP(+), L-glutamate-forming]"/>
    <property type="match status" value="1"/>
</dbReference>
<dbReference type="FunFam" id="3.30.360.10:FF:000008">
    <property type="entry name" value="Alpha-aminoadipic semialdehyde synthase, mitochondrial"/>
    <property type="match status" value="1"/>
</dbReference>
<dbReference type="InterPro" id="IPR001045">
    <property type="entry name" value="Spermi_synthase"/>
</dbReference>
<dbReference type="InterPro" id="IPR036291">
    <property type="entry name" value="NAD(P)-bd_dom_sf"/>
</dbReference>
<reference evidence="9" key="1">
    <citation type="submission" date="2014-08" db="EMBL/GenBank/DDBJ databases">
        <authorList>
            <person name="Sharma Rahul"/>
            <person name="Thines Marco"/>
        </authorList>
    </citation>
    <scope>NUCLEOTIDE SEQUENCE</scope>
</reference>
<dbReference type="NCBIfam" id="TIGR00417">
    <property type="entry name" value="speE"/>
    <property type="match status" value="1"/>
</dbReference>
<dbReference type="GO" id="GO:0006596">
    <property type="term" value="P:polyamine biosynthetic process"/>
    <property type="evidence" value="ECO:0007669"/>
    <property type="project" value="UniProtKB-UniRule"/>
</dbReference>
<comment type="similarity">
    <text evidence="1 7">Belongs to the spermidine/spermine synthase family.</text>
</comment>
<dbReference type="Pfam" id="PF01564">
    <property type="entry name" value="Spermine_synth"/>
    <property type="match status" value="1"/>
</dbReference>
<dbReference type="GO" id="GO:0019878">
    <property type="term" value="P:lysine biosynthetic process via aminoadipic acid"/>
    <property type="evidence" value="ECO:0007669"/>
    <property type="project" value="TreeGrafter"/>
</dbReference>
<dbReference type="InterPro" id="IPR030373">
    <property type="entry name" value="PABS_CS"/>
</dbReference>
<dbReference type="PROSITE" id="PS01330">
    <property type="entry name" value="PABS_1"/>
    <property type="match status" value="1"/>
</dbReference>
<keyword evidence="3" id="KW-0521">NADP</keyword>
<keyword evidence="4" id="KW-0560">Oxidoreductase</keyword>
<dbReference type="GO" id="GO:0004753">
    <property type="term" value="F:saccharopine dehydrogenase activity"/>
    <property type="evidence" value="ECO:0007669"/>
    <property type="project" value="TreeGrafter"/>
</dbReference>
<dbReference type="EMBL" id="LN483332">
    <property type="protein sequence ID" value="CED85568.1"/>
    <property type="molecule type" value="Genomic_DNA"/>
</dbReference>
<dbReference type="InterPro" id="IPR037163">
    <property type="entry name" value="Spermidine_synt_N_sf"/>
</dbReference>
<dbReference type="InterPro" id="IPR030374">
    <property type="entry name" value="PABS"/>
</dbReference>
<dbReference type="PROSITE" id="PS51006">
    <property type="entry name" value="PABS_2"/>
    <property type="match status" value="1"/>
</dbReference>
<dbReference type="FunFam" id="3.40.50.150:FF:000013">
    <property type="entry name" value="Spermidine synthase"/>
    <property type="match status" value="1"/>
</dbReference>
<evidence type="ECO:0000313" key="9">
    <source>
        <dbReference type="EMBL" id="CED85568.1"/>
    </source>
</evidence>
<dbReference type="GO" id="GO:0015940">
    <property type="term" value="P:pantothenate biosynthetic process"/>
    <property type="evidence" value="ECO:0007669"/>
    <property type="project" value="UniProtKB-ARBA"/>
</dbReference>
<dbReference type="InterPro" id="IPR035246">
    <property type="entry name" value="Spermidine_synt_N"/>
</dbReference>
<dbReference type="PANTHER" id="PTHR11133:SF22">
    <property type="entry name" value="ALPHA-AMINOADIPIC SEMIALDEHYDE SYNTHASE, MITOCHONDRIAL"/>
    <property type="match status" value="1"/>
</dbReference>
<dbReference type="InterPro" id="IPR029063">
    <property type="entry name" value="SAM-dependent_MTases_sf"/>
</dbReference>
<dbReference type="InterPro" id="IPR005097">
    <property type="entry name" value="Sacchrp_dh_NADP-bd"/>
</dbReference>
<dbReference type="Gene3D" id="3.40.50.720">
    <property type="entry name" value="NAD(P)-binding Rossmann-like Domain"/>
    <property type="match status" value="1"/>
</dbReference>
<dbReference type="SUPFAM" id="SSF51735">
    <property type="entry name" value="NAD(P)-binding Rossmann-fold domains"/>
    <property type="match status" value="1"/>
</dbReference>
<proteinExistence type="inferred from homology"/>
<evidence type="ECO:0000256" key="7">
    <source>
        <dbReference type="RuleBase" id="RU003836"/>
    </source>
</evidence>
<dbReference type="GO" id="GO:0005737">
    <property type="term" value="C:cytoplasm"/>
    <property type="evidence" value="ECO:0007669"/>
    <property type="project" value="TreeGrafter"/>
</dbReference>
<keyword evidence="5" id="KW-0457">Lysine biosynthesis</keyword>
<organism evidence="9">
    <name type="scientific">Phaffia rhodozyma</name>
    <name type="common">Yeast</name>
    <name type="synonym">Xanthophyllomyces dendrorhous</name>
    <dbReference type="NCBI Taxonomy" id="264483"/>
    <lineage>
        <taxon>Eukaryota</taxon>
        <taxon>Fungi</taxon>
        <taxon>Dikarya</taxon>
        <taxon>Basidiomycota</taxon>
        <taxon>Agaricomycotina</taxon>
        <taxon>Tremellomycetes</taxon>
        <taxon>Cystofilobasidiales</taxon>
        <taxon>Mrakiaceae</taxon>
        <taxon>Phaffia</taxon>
    </lineage>
</organism>
<dbReference type="InterPro" id="IPR051168">
    <property type="entry name" value="AASS"/>
</dbReference>
<dbReference type="Pfam" id="PF16653">
    <property type="entry name" value="Sacchrp_dh_C"/>
    <property type="match status" value="1"/>
</dbReference>
<dbReference type="SUPFAM" id="SSF53335">
    <property type="entry name" value="S-adenosyl-L-methionine-dependent methyltransferases"/>
    <property type="match status" value="1"/>
</dbReference>